<evidence type="ECO:0008006" key="4">
    <source>
        <dbReference type="Google" id="ProtNLM"/>
    </source>
</evidence>
<dbReference type="AlphaFoldDB" id="A0A8S1M8X8"/>
<evidence type="ECO:0000313" key="2">
    <source>
        <dbReference type="EMBL" id="CAD8076597.1"/>
    </source>
</evidence>
<keyword evidence="1" id="KW-0812">Transmembrane</keyword>
<organism evidence="2 3">
    <name type="scientific">Paramecium primaurelia</name>
    <dbReference type="NCBI Taxonomy" id="5886"/>
    <lineage>
        <taxon>Eukaryota</taxon>
        <taxon>Sar</taxon>
        <taxon>Alveolata</taxon>
        <taxon>Ciliophora</taxon>
        <taxon>Intramacronucleata</taxon>
        <taxon>Oligohymenophorea</taxon>
        <taxon>Peniculida</taxon>
        <taxon>Parameciidae</taxon>
        <taxon>Paramecium</taxon>
    </lineage>
</organism>
<gene>
    <name evidence="2" type="ORF">PPRIM_AZ9-3.1.T0560218</name>
</gene>
<accession>A0A8S1M8X8</accession>
<keyword evidence="1" id="KW-0472">Membrane</keyword>
<dbReference type="Proteomes" id="UP000688137">
    <property type="component" value="Unassembled WGS sequence"/>
</dbReference>
<feature type="transmembrane region" description="Helical" evidence="1">
    <location>
        <begin position="114"/>
        <end position="133"/>
    </location>
</feature>
<protein>
    <recommendedName>
        <fullName evidence="4">Transmembrane protein</fullName>
    </recommendedName>
</protein>
<evidence type="ECO:0000256" key="1">
    <source>
        <dbReference type="SAM" id="Phobius"/>
    </source>
</evidence>
<keyword evidence="3" id="KW-1185">Reference proteome</keyword>
<name>A0A8S1M8X8_PARPR</name>
<reference evidence="2" key="1">
    <citation type="submission" date="2021-01" db="EMBL/GenBank/DDBJ databases">
        <authorList>
            <consortium name="Genoscope - CEA"/>
            <person name="William W."/>
        </authorList>
    </citation>
    <scope>NUCLEOTIDE SEQUENCE</scope>
</reference>
<evidence type="ECO:0000313" key="3">
    <source>
        <dbReference type="Proteomes" id="UP000688137"/>
    </source>
</evidence>
<comment type="caution">
    <text evidence="2">The sequence shown here is derived from an EMBL/GenBank/DDBJ whole genome shotgun (WGS) entry which is preliminary data.</text>
</comment>
<proteinExistence type="predicted"/>
<sequence>MCSDQQNMYLITLLKNFQQLSWCINNWLWIEYNYKCLSKFHFKQFNQWNRIKYLTMSLLFYLIWRLRWSELYFIPNYYLWINVTIYLQQYLWIGQYFYILLIHVMKQQHVVIQIFSKFAVIFLIIVIMQIIYVNNLPALILQLLHDANLQFHYLKLEKCNYLHLQNLIQLIVQEIQDSLKDRFQQQIKIVRHEQIFLVFIKKLNNFYSIQIYQKNLQTILKYLMNIIKINTWIIRLQLVNYYDCLTNPQCGWSTAITTPSYYNKPCNQIIQQGICSSNPRCSLSATQNICQTFLSCSDLYGVNSGECSNYSIYCAAIQKIFLLLQQNYICAPKPNQCQVTISYGTLGGTTIVSECENTYFILSITNMMIFFYYDYQLIKTKSQINTESIITNNITQITNNKLKLQCVQNYSLIISQYSCCKSQLFLNRKLSKLSNITTNQSLFDCLATSVNYSKFVNDTILLGKCYVAEEHKKPLNGASVAGYCVWYDNLCQTIKNSKQIIDIEVCNLI</sequence>
<feature type="transmembrane region" description="Helical" evidence="1">
    <location>
        <begin position="79"/>
        <end position="102"/>
    </location>
</feature>
<dbReference type="EMBL" id="CAJJDM010000057">
    <property type="protein sequence ID" value="CAD8076597.1"/>
    <property type="molecule type" value="Genomic_DNA"/>
</dbReference>
<keyword evidence="1" id="KW-1133">Transmembrane helix</keyword>
<feature type="transmembrane region" description="Helical" evidence="1">
    <location>
        <begin position="51"/>
        <end position="67"/>
    </location>
</feature>